<feature type="compositionally biased region" description="Polar residues" evidence="1">
    <location>
        <begin position="34"/>
        <end position="54"/>
    </location>
</feature>
<feature type="non-terminal residue" evidence="2">
    <location>
        <position position="154"/>
    </location>
</feature>
<evidence type="ECO:0000313" key="3">
    <source>
        <dbReference type="Proteomes" id="UP000765509"/>
    </source>
</evidence>
<feature type="compositionally biased region" description="Basic and acidic residues" evidence="1">
    <location>
        <begin position="57"/>
        <end position="75"/>
    </location>
</feature>
<dbReference type="Proteomes" id="UP000765509">
    <property type="component" value="Unassembled WGS sequence"/>
</dbReference>
<name>A0A9Q3KC33_9BASI</name>
<feature type="region of interest" description="Disordered" evidence="1">
    <location>
        <begin position="34"/>
        <end position="85"/>
    </location>
</feature>
<keyword evidence="3" id="KW-1185">Reference proteome</keyword>
<evidence type="ECO:0000256" key="1">
    <source>
        <dbReference type="SAM" id="MobiDB-lite"/>
    </source>
</evidence>
<evidence type="ECO:0000313" key="2">
    <source>
        <dbReference type="EMBL" id="MBW0577067.1"/>
    </source>
</evidence>
<organism evidence="2 3">
    <name type="scientific">Austropuccinia psidii MF-1</name>
    <dbReference type="NCBI Taxonomy" id="1389203"/>
    <lineage>
        <taxon>Eukaryota</taxon>
        <taxon>Fungi</taxon>
        <taxon>Dikarya</taxon>
        <taxon>Basidiomycota</taxon>
        <taxon>Pucciniomycotina</taxon>
        <taxon>Pucciniomycetes</taxon>
        <taxon>Pucciniales</taxon>
        <taxon>Sphaerophragmiaceae</taxon>
        <taxon>Austropuccinia</taxon>
    </lineage>
</organism>
<dbReference type="AlphaFoldDB" id="A0A9Q3KC33"/>
<gene>
    <name evidence="2" type="ORF">O181_116782</name>
</gene>
<accession>A0A9Q3KC33</accession>
<comment type="caution">
    <text evidence="2">The sequence shown here is derived from an EMBL/GenBank/DDBJ whole genome shotgun (WGS) entry which is preliminary data.</text>
</comment>
<reference evidence="2" key="1">
    <citation type="submission" date="2021-03" db="EMBL/GenBank/DDBJ databases">
        <title>Draft genome sequence of rust myrtle Austropuccinia psidii MF-1, a brazilian biotype.</title>
        <authorList>
            <person name="Quecine M.C."/>
            <person name="Pachon D.M.R."/>
            <person name="Bonatelli M.L."/>
            <person name="Correr F.H."/>
            <person name="Franceschini L.M."/>
            <person name="Leite T.F."/>
            <person name="Margarido G.R.A."/>
            <person name="Almeida C.A."/>
            <person name="Ferrarezi J.A."/>
            <person name="Labate C.A."/>
        </authorList>
    </citation>
    <scope>NUCLEOTIDE SEQUENCE</scope>
    <source>
        <strain evidence="2">MF-1</strain>
    </source>
</reference>
<proteinExistence type="predicted"/>
<sequence length="154" mass="18603">MGIQEEAEEEQNFILTEEEFPWEGYTNWKPLRSSNFLDHNDSNSRNNYEGSNQHVKWLKDISTPKKNKSERIKDKSSKKKKKTKEENEYFWITKSKKLFPSLKAHLARKYNTLTQNGDWTENGNRNENILQDYFSENELFQDQYLNEERRKELT</sequence>
<dbReference type="EMBL" id="AVOT02099816">
    <property type="protein sequence ID" value="MBW0577067.1"/>
    <property type="molecule type" value="Genomic_DNA"/>
</dbReference>
<protein>
    <submittedName>
        <fullName evidence="2">Uncharacterized protein</fullName>
    </submittedName>
</protein>